<evidence type="ECO:0000256" key="3">
    <source>
        <dbReference type="ARBA" id="ARBA00022896"/>
    </source>
</evidence>
<evidence type="ECO:0000256" key="1">
    <source>
        <dbReference type="ARBA" id="ARBA00001961"/>
    </source>
</evidence>
<feature type="binding site" evidence="7">
    <location>
        <position position="170"/>
    </location>
    <ligand>
        <name>2-oxoglutarate</name>
        <dbReference type="ChEBI" id="CHEBI:16810"/>
    </ligand>
</feature>
<proteinExistence type="inferred from homology"/>
<dbReference type="PANTHER" id="PTHR41536">
    <property type="entry name" value="PKHD-TYPE HYDROXYLASE YBIX"/>
    <property type="match status" value="1"/>
</dbReference>
<keyword evidence="5 7" id="KW-0560">Oxidoreductase</keyword>
<protein>
    <submittedName>
        <fullName evidence="9">Fe2+-dependent dioxygenase</fullName>
    </submittedName>
</protein>
<dbReference type="SUPFAM" id="SSF51197">
    <property type="entry name" value="Clavaminate synthase-like"/>
    <property type="match status" value="1"/>
</dbReference>
<gene>
    <name evidence="9" type="ORF">HLH21_12465</name>
</gene>
<dbReference type="InterPro" id="IPR044862">
    <property type="entry name" value="Pro_4_hyd_alph_FE2OG_OXY"/>
</dbReference>
<evidence type="ECO:0000259" key="8">
    <source>
        <dbReference type="PROSITE" id="PS51471"/>
    </source>
</evidence>
<dbReference type="NCBIfam" id="NF003975">
    <property type="entry name" value="PRK05467.1-4"/>
    <property type="match status" value="1"/>
</dbReference>
<evidence type="ECO:0000256" key="6">
    <source>
        <dbReference type="ARBA" id="ARBA00023004"/>
    </source>
</evidence>
<comment type="caution">
    <text evidence="9">The sequence shown here is derived from an EMBL/GenBank/DDBJ whole genome shotgun (WGS) entry which is preliminary data.</text>
</comment>
<dbReference type="PANTHER" id="PTHR41536:SF1">
    <property type="entry name" value="PKHD-TYPE HYDROXYLASE YBIX"/>
    <property type="match status" value="1"/>
</dbReference>
<evidence type="ECO:0000313" key="9">
    <source>
        <dbReference type="EMBL" id="MBB2176729.1"/>
    </source>
</evidence>
<name>A0A7W4P4A9_9PROT</name>
<dbReference type="RefSeq" id="WP_182944079.1">
    <property type="nucleotide sequence ID" value="NZ_JABEQH010000017.1"/>
</dbReference>
<dbReference type="GO" id="GO:0006974">
    <property type="term" value="P:DNA damage response"/>
    <property type="evidence" value="ECO:0007669"/>
    <property type="project" value="TreeGrafter"/>
</dbReference>
<evidence type="ECO:0000256" key="2">
    <source>
        <dbReference type="ARBA" id="ARBA00022723"/>
    </source>
</evidence>
<dbReference type="Proteomes" id="UP000561066">
    <property type="component" value="Unassembled WGS sequence"/>
</dbReference>
<evidence type="ECO:0000256" key="7">
    <source>
        <dbReference type="HAMAP-Rule" id="MF_00657"/>
    </source>
</evidence>
<evidence type="ECO:0000256" key="5">
    <source>
        <dbReference type="ARBA" id="ARBA00023002"/>
    </source>
</evidence>
<dbReference type="InterPro" id="IPR023550">
    <property type="entry name" value="PKHD_hydroxylase"/>
</dbReference>
<dbReference type="NCBIfam" id="NF003974">
    <property type="entry name" value="PRK05467.1-3"/>
    <property type="match status" value="1"/>
</dbReference>
<keyword evidence="4 7" id="KW-0223">Dioxygenase</keyword>
<sequence>MLLHIPELLSRDELAHCRAVLAQADWRDGRVTAGPQSAQAKHNLQLPLNHPDHRALADLVLGALARNALFTSAAVPHRIVPPLFNRYDVGMEFGAHVDNAIRYIPGSDGLRIRTDISATLFLTDPEEYDGGELLIHDASGTQAVKLPAGDMIVYDTTVLHSVAPVTRGSRWASFFWTQSMIREGSRRRLLFDLDRTIMGLRARLPDDDPDILGLVNCYHNLMRQWCTL</sequence>
<dbReference type="Gene3D" id="4.10.860.20">
    <property type="entry name" value="Rabenosyn, Rab binding domain"/>
    <property type="match status" value="1"/>
</dbReference>
<feature type="binding site" evidence="7">
    <location>
        <position position="98"/>
    </location>
    <ligand>
        <name>Fe cation</name>
        <dbReference type="ChEBI" id="CHEBI:24875"/>
    </ligand>
</feature>
<evidence type="ECO:0000256" key="4">
    <source>
        <dbReference type="ARBA" id="ARBA00022964"/>
    </source>
</evidence>
<keyword evidence="3 7" id="KW-0847">Vitamin C</keyword>
<dbReference type="PROSITE" id="PS51471">
    <property type="entry name" value="FE2OG_OXY"/>
    <property type="match status" value="1"/>
</dbReference>
<comment type="cofactor">
    <cofactor evidence="1 7">
        <name>L-ascorbate</name>
        <dbReference type="ChEBI" id="CHEBI:38290"/>
    </cofactor>
</comment>
<reference evidence="9 10" key="1">
    <citation type="submission" date="2020-04" db="EMBL/GenBank/DDBJ databases">
        <title>Description of novel Gluconacetobacter.</title>
        <authorList>
            <person name="Sombolestani A."/>
        </authorList>
    </citation>
    <scope>NUCLEOTIDE SEQUENCE [LARGE SCALE GENOMIC DNA]</scope>
    <source>
        <strain evidence="9 10">LMG 21312</strain>
    </source>
</reference>
<dbReference type="InterPro" id="IPR041097">
    <property type="entry name" value="PKHD_C"/>
</dbReference>
<dbReference type="GO" id="GO:0031418">
    <property type="term" value="F:L-ascorbic acid binding"/>
    <property type="evidence" value="ECO:0007669"/>
    <property type="project" value="UniProtKB-KW"/>
</dbReference>
<dbReference type="SMART" id="SM00702">
    <property type="entry name" value="P4Hc"/>
    <property type="match status" value="1"/>
</dbReference>
<dbReference type="HAMAP" id="MF_00657">
    <property type="entry name" value="Hydroxyl_YbiX"/>
    <property type="match status" value="1"/>
</dbReference>
<organism evidence="9 10">
    <name type="scientific">Gluconacetobacter johannae</name>
    <dbReference type="NCBI Taxonomy" id="112140"/>
    <lineage>
        <taxon>Bacteria</taxon>
        <taxon>Pseudomonadati</taxon>
        <taxon>Pseudomonadota</taxon>
        <taxon>Alphaproteobacteria</taxon>
        <taxon>Acetobacterales</taxon>
        <taxon>Acetobacteraceae</taxon>
        <taxon>Gluconacetobacter</taxon>
    </lineage>
</organism>
<feature type="binding site" evidence="7">
    <location>
        <position position="160"/>
    </location>
    <ligand>
        <name>Fe cation</name>
        <dbReference type="ChEBI" id="CHEBI:24875"/>
    </ligand>
</feature>
<dbReference type="GO" id="GO:0005506">
    <property type="term" value="F:iron ion binding"/>
    <property type="evidence" value="ECO:0007669"/>
    <property type="project" value="UniProtKB-UniRule"/>
</dbReference>
<keyword evidence="2 7" id="KW-0479">Metal-binding</keyword>
<dbReference type="GO" id="GO:0006879">
    <property type="term" value="P:intracellular iron ion homeostasis"/>
    <property type="evidence" value="ECO:0007669"/>
    <property type="project" value="TreeGrafter"/>
</dbReference>
<dbReference type="Pfam" id="PF18331">
    <property type="entry name" value="PKHD_C"/>
    <property type="match status" value="1"/>
</dbReference>
<accession>A0A7W4P4A9</accession>
<dbReference type="Pfam" id="PF13640">
    <property type="entry name" value="2OG-FeII_Oxy_3"/>
    <property type="match status" value="1"/>
</dbReference>
<dbReference type="AlphaFoldDB" id="A0A7W4P4A9"/>
<comment type="cofactor">
    <cofactor evidence="7">
        <name>Fe(2+)</name>
        <dbReference type="ChEBI" id="CHEBI:29033"/>
    </cofactor>
    <text evidence="7">Binds 1 Fe(2+) ion per subunit.</text>
</comment>
<dbReference type="InterPro" id="IPR005123">
    <property type="entry name" value="Oxoglu/Fe-dep_dioxygenase_dom"/>
</dbReference>
<dbReference type="InterPro" id="IPR006620">
    <property type="entry name" value="Pro_4_hyd_alph"/>
</dbReference>
<feature type="domain" description="Fe2OG dioxygenase" evidence="8">
    <location>
        <begin position="78"/>
        <end position="179"/>
    </location>
</feature>
<keyword evidence="6 7" id="KW-0408">Iron</keyword>
<evidence type="ECO:0000313" key="10">
    <source>
        <dbReference type="Proteomes" id="UP000561066"/>
    </source>
</evidence>
<dbReference type="GO" id="GO:0016706">
    <property type="term" value="F:2-oxoglutarate-dependent dioxygenase activity"/>
    <property type="evidence" value="ECO:0007669"/>
    <property type="project" value="UniProtKB-UniRule"/>
</dbReference>
<keyword evidence="10" id="KW-1185">Reference proteome</keyword>
<dbReference type="EMBL" id="JABEQH010000017">
    <property type="protein sequence ID" value="MBB2176729.1"/>
    <property type="molecule type" value="Genomic_DNA"/>
</dbReference>
<dbReference type="Gene3D" id="2.60.120.620">
    <property type="entry name" value="q2cbj1_9rhob like domain"/>
    <property type="match status" value="1"/>
</dbReference>
<feature type="binding site" evidence="7">
    <location>
        <position position="96"/>
    </location>
    <ligand>
        <name>Fe cation</name>
        <dbReference type="ChEBI" id="CHEBI:24875"/>
    </ligand>
</feature>